<evidence type="ECO:0000259" key="3">
    <source>
        <dbReference type="Pfam" id="PF05362"/>
    </source>
</evidence>
<dbReference type="Pfam" id="PF05362">
    <property type="entry name" value="Lon_C"/>
    <property type="match status" value="1"/>
</dbReference>
<dbReference type="GO" id="GO:0006508">
    <property type="term" value="P:proteolysis"/>
    <property type="evidence" value="ECO:0007669"/>
    <property type="project" value="UniProtKB-KW"/>
</dbReference>
<dbReference type="InterPro" id="IPR020568">
    <property type="entry name" value="Ribosomal_Su5_D2-typ_SF"/>
</dbReference>
<feature type="domain" description="Lon proteolytic" evidence="3">
    <location>
        <begin position="4"/>
        <end position="104"/>
    </location>
</feature>
<evidence type="ECO:0000313" key="4">
    <source>
        <dbReference type="EMBL" id="MEJ8826724.1"/>
    </source>
</evidence>
<keyword evidence="5" id="KW-1185">Reference proteome</keyword>
<dbReference type="GO" id="GO:0008233">
    <property type="term" value="F:peptidase activity"/>
    <property type="evidence" value="ECO:0007669"/>
    <property type="project" value="UniProtKB-KW"/>
</dbReference>
<accession>A0ABU8W9K0</accession>
<organism evidence="4 5">
    <name type="scientific">Variovorax humicola</name>
    <dbReference type="NCBI Taxonomy" id="1769758"/>
    <lineage>
        <taxon>Bacteria</taxon>
        <taxon>Pseudomonadati</taxon>
        <taxon>Pseudomonadota</taxon>
        <taxon>Betaproteobacteria</taxon>
        <taxon>Burkholderiales</taxon>
        <taxon>Comamonadaceae</taxon>
        <taxon>Variovorax</taxon>
    </lineage>
</organism>
<keyword evidence="4" id="KW-0645">Protease</keyword>
<dbReference type="InterPro" id="IPR008269">
    <property type="entry name" value="Lon_proteolytic"/>
</dbReference>
<proteinExistence type="predicted"/>
<dbReference type="EC" id="3.4.21.-" evidence="4"/>
<dbReference type="PRINTS" id="PR00830">
    <property type="entry name" value="ENDOLAPTASE"/>
</dbReference>
<keyword evidence="2" id="KW-0720">Serine protease</keyword>
<dbReference type="InterPro" id="IPR008268">
    <property type="entry name" value="Peptidase_S16_AS"/>
</dbReference>
<evidence type="ECO:0000313" key="5">
    <source>
        <dbReference type="Proteomes" id="UP001363010"/>
    </source>
</evidence>
<evidence type="ECO:0000256" key="1">
    <source>
        <dbReference type="ARBA" id="ARBA00022801"/>
    </source>
</evidence>
<sequence length="151" mass="15947">MVSNVTGVATGLAWTPAGGEILFIEATRVSGMGKLNLTGQLENAMKESAQAALTLIKARAALVGVPSKIRGHRHPPSHPAGAIPKDGPSAGVALFNSFGVAVHGQAHAPRCRHDRRDQPCAARCCPSAASRKRCWRRSARVCTPFCCRRAT</sequence>
<dbReference type="InterPro" id="IPR014721">
    <property type="entry name" value="Ribsml_uS5_D2-typ_fold_subgr"/>
</dbReference>
<comment type="caution">
    <text evidence="4">The sequence shown here is derived from an EMBL/GenBank/DDBJ whole genome shotgun (WGS) entry which is preliminary data.</text>
</comment>
<protein>
    <submittedName>
        <fullName evidence="4">S16 family serine protease</fullName>
        <ecNumber evidence="4">3.4.21.-</ecNumber>
    </submittedName>
</protein>
<evidence type="ECO:0000256" key="2">
    <source>
        <dbReference type="ARBA" id="ARBA00022825"/>
    </source>
</evidence>
<dbReference type="Gene3D" id="3.30.230.10">
    <property type="match status" value="1"/>
</dbReference>
<dbReference type="InterPro" id="IPR027065">
    <property type="entry name" value="Lon_Prtase"/>
</dbReference>
<dbReference type="PANTHER" id="PTHR10046">
    <property type="entry name" value="ATP DEPENDENT LON PROTEASE FAMILY MEMBER"/>
    <property type="match status" value="1"/>
</dbReference>
<gene>
    <name evidence="4" type="ORF">WKW80_32745</name>
</gene>
<reference evidence="4 5" key="1">
    <citation type="submission" date="2024-03" db="EMBL/GenBank/DDBJ databases">
        <title>Novel species of the genus Variovorax.</title>
        <authorList>
            <person name="Liu Q."/>
            <person name="Xin Y.-H."/>
        </authorList>
    </citation>
    <scope>NUCLEOTIDE SEQUENCE [LARGE SCALE GENOMIC DNA]</scope>
    <source>
        <strain evidence="4 5">KACC 18501</strain>
    </source>
</reference>
<name>A0ABU8W9K0_9BURK</name>
<dbReference type="PROSITE" id="PS01046">
    <property type="entry name" value="LON_SER"/>
    <property type="match status" value="1"/>
</dbReference>
<dbReference type="Proteomes" id="UP001363010">
    <property type="component" value="Unassembled WGS sequence"/>
</dbReference>
<dbReference type="SUPFAM" id="SSF54211">
    <property type="entry name" value="Ribosomal protein S5 domain 2-like"/>
    <property type="match status" value="1"/>
</dbReference>
<dbReference type="EMBL" id="JBBKZV010000039">
    <property type="protein sequence ID" value="MEJ8826724.1"/>
    <property type="molecule type" value="Genomic_DNA"/>
</dbReference>
<keyword evidence="1 4" id="KW-0378">Hydrolase</keyword>